<dbReference type="PROSITE" id="PS00893">
    <property type="entry name" value="NUDIX_BOX"/>
    <property type="match status" value="1"/>
</dbReference>
<comment type="similarity">
    <text evidence="2">Belongs to the Nudix hydrolase family.</text>
</comment>
<proteinExistence type="inferred from homology"/>
<evidence type="ECO:0000256" key="5">
    <source>
        <dbReference type="ARBA" id="ARBA00022842"/>
    </source>
</evidence>
<comment type="caution">
    <text evidence="7">The sequence shown here is derived from an EMBL/GenBank/DDBJ whole genome shotgun (WGS) entry which is preliminary data.</text>
</comment>
<evidence type="ECO:0000256" key="4">
    <source>
        <dbReference type="ARBA" id="ARBA00022801"/>
    </source>
</evidence>
<dbReference type="RefSeq" id="WP_265764158.1">
    <property type="nucleotide sequence ID" value="NZ_JAGGJA010000001.1"/>
</dbReference>
<dbReference type="InterPro" id="IPR000086">
    <property type="entry name" value="NUDIX_hydrolase_dom"/>
</dbReference>
<keyword evidence="4" id="KW-0378">Hydrolase</keyword>
<reference evidence="7 8" key="1">
    <citation type="submission" date="2021-03" db="EMBL/GenBank/DDBJ databases">
        <title>Aliifodinibius sp. nov., a new bacterium isolated from saline soil.</title>
        <authorList>
            <person name="Galisteo C."/>
            <person name="De La Haba R."/>
            <person name="Sanchez-Porro C."/>
            <person name="Ventosa A."/>
        </authorList>
    </citation>
    <scope>NUCLEOTIDE SEQUENCE [LARGE SCALE GENOMIC DNA]</scope>
    <source>
        <strain evidence="7 8">1BSP15-2V2</strain>
    </source>
</reference>
<dbReference type="PANTHER" id="PTHR43758:SF2">
    <property type="entry name" value="OXIDIZED PURINE NUCLEOSIDE TRIPHOSPHATE HYDROLASE"/>
    <property type="match status" value="1"/>
</dbReference>
<dbReference type="EMBL" id="JAGGJA010000001">
    <property type="protein sequence ID" value="MCW9705494.1"/>
    <property type="molecule type" value="Genomic_DNA"/>
</dbReference>
<dbReference type="InterPro" id="IPR020084">
    <property type="entry name" value="NUDIX_hydrolase_CS"/>
</dbReference>
<comment type="cofactor">
    <cofactor evidence="1">
        <name>Mg(2+)</name>
        <dbReference type="ChEBI" id="CHEBI:18420"/>
    </cofactor>
</comment>
<dbReference type="CDD" id="cd18886">
    <property type="entry name" value="NUDIX_MutT_Nudt1"/>
    <property type="match status" value="1"/>
</dbReference>
<evidence type="ECO:0000256" key="3">
    <source>
        <dbReference type="ARBA" id="ARBA00022723"/>
    </source>
</evidence>
<evidence type="ECO:0000313" key="7">
    <source>
        <dbReference type="EMBL" id="MCW9705494.1"/>
    </source>
</evidence>
<feature type="domain" description="Nudix hydrolase" evidence="6">
    <location>
        <begin position="7"/>
        <end position="132"/>
    </location>
</feature>
<sequence length="165" mass="19087">MEVDEGIKRNAVLCVLACDQQYLLLKRFRNPNKGLFTPIGGKLDPHENPRQAAIRETYEETGIELVDLTYCGTLVETSPTDYNWNSYVYTSEISFREPPDCDEGILHWISRGELTEIPTPVTDRYIYQFIADDRPFMLNADYDENLQMLSLREEIQTELLISNSL</sequence>
<dbReference type="Gene3D" id="3.90.79.10">
    <property type="entry name" value="Nucleoside Triphosphate Pyrophosphohydrolase"/>
    <property type="match status" value="1"/>
</dbReference>
<evidence type="ECO:0000313" key="8">
    <source>
        <dbReference type="Proteomes" id="UP001207918"/>
    </source>
</evidence>
<protein>
    <submittedName>
        <fullName evidence="7">NUDIX domain-containing protein</fullName>
    </submittedName>
</protein>
<keyword evidence="3" id="KW-0479">Metal-binding</keyword>
<gene>
    <name evidence="7" type="ORF">J6I44_01445</name>
</gene>
<dbReference type="PANTHER" id="PTHR43758">
    <property type="entry name" value="7,8-DIHYDRO-8-OXOGUANINE TRIPHOSPHATASE"/>
    <property type="match status" value="1"/>
</dbReference>
<evidence type="ECO:0000256" key="2">
    <source>
        <dbReference type="ARBA" id="ARBA00005582"/>
    </source>
</evidence>
<evidence type="ECO:0000259" key="6">
    <source>
        <dbReference type="PROSITE" id="PS51462"/>
    </source>
</evidence>
<keyword evidence="5" id="KW-0460">Magnesium</keyword>
<keyword evidence="8" id="KW-1185">Reference proteome</keyword>
<dbReference type="Pfam" id="PF00293">
    <property type="entry name" value="NUDIX"/>
    <property type="match status" value="1"/>
</dbReference>
<organism evidence="7 8">
    <name type="scientific">Fodinibius salsisoli</name>
    <dbReference type="NCBI Taxonomy" id="2820877"/>
    <lineage>
        <taxon>Bacteria</taxon>
        <taxon>Pseudomonadati</taxon>
        <taxon>Balneolota</taxon>
        <taxon>Balneolia</taxon>
        <taxon>Balneolales</taxon>
        <taxon>Balneolaceae</taxon>
        <taxon>Fodinibius</taxon>
    </lineage>
</organism>
<accession>A0ABT3PHV2</accession>
<evidence type="ECO:0000256" key="1">
    <source>
        <dbReference type="ARBA" id="ARBA00001946"/>
    </source>
</evidence>
<dbReference type="InterPro" id="IPR015797">
    <property type="entry name" value="NUDIX_hydrolase-like_dom_sf"/>
</dbReference>
<dbReference type="Proteomes" id="UP001207918">
    <property type="component" value="Unassembled WGS sequence"/>
</dbReference>
<dbReference type="PROSITE" id="PS51462">
    <property type="entry name" value="NUDIX"/>
    <property type="match status" value="1"/>
</dbReference>
<name>A0ABT3PHV2_9BACT</name>
<dbReference type="SUPFAM" id="SSF55811">
    <property type="entry name" value="Nudix"/>
    <property type="match status" value="1"/>
</dbReference>